<evidence type="ECO:0000256" key="9">
    <source>
        <dbReference type="ARBA" id="ARBA00022833"/>
    </source>
</evidence>
<organism evidence="15 16">
    <name type="scientific">Pterocles burchelli</name>
    <dbReference type="NCBI Taxonomy" id="2585816"/>
    <lineage>
        <taxon>Eukaryota</taxon>
        <taxon>Metazoa</taxon>
        <taxon>Chordata</taxon>
        <taxon>Craniata</taxon>
        <taxon>Vertebrata</taxon>
        <taxon>Euteleostomi</taxon>
        <taxon>Archelosauria</taxon>
        <taxon>Archosauria</taxon>
        <taxon>Dinosauria</taxon>
        <taxon>Saurischia</taxon>
        <taxon>Theropoda</taxon>
        <taxon>Coelurosauria</taxon>
        <taxon>Aves</taxon>
        <taxon>Neognathae</taxon>
        <taxon>Neoaves</taxon>
        <taxon>Columbimorphae</taxon>
        <taxon>Pterocliformes</taxon>
        <taxon>Pteroclidae</taxon>
        <taxon>Pterocles</taxon>
    </lineage>
</organism>
<dbReference type="InterPro" id="IPR043866">
    <property type="entry name" value="TTC3/DZIP3_dom"/>
</dbReference>
<dbReference type="InterPro" id="IPR011029">
    <property type="entry name" value="DEATH-like_dom_sf"/>
</dbReference>
<dbReference type="InterPro" id="IPR056872">
    <property type="entry name" value="TTC3/DZIP3-like_helical"/>
</dbReference>
<dbReference type="GO" id="GO:0005737">
    <property type="term" value="C:cytoplasm"/>
    <property type="evidence" value="ECO:0007669"/>
    <property type="project" value="UniProtKB-SubCell"/>
</dbReference>
<feature type="region of interest" description="Disordered" evidence="13">
    <location>
        <begin position="1681"/>
        <end position="1721"/>
    </location>
</feature>
<evidence type="ECO:0000313" key="16">
    <source>
        <dbReference type="Proteomes" id="UP000522270"/>
    </source>
</evidence>
<proteinExistence type="predicted"/>
<reference evidence="15 16" key="1">
    <citation type="submission" date="2019-09" db="EMBL/GenBank/DDBJ databases">
        <title>Bird 10,000 Genomes (B10K) Project - Family phase.</title>
        <authorList>
            <person name="Zhang G."/>
        </authorList>
    </citation>
    <scope>NUCLEOTIDE SEQUENCE [LARGE SCALE GENOMIC DNA]</scope>
    <source>
        <strain evidence="15">B10K-DU-027-49</strain>
        <tissue evidence="15">Muscle</tissue>
    </source>
</reference>
<keyword evidence="6" id="KW-0808">Transferase</keyword>
<dbReference type="InterPro" id="IPR019734">
    <property type="entry name" value="TPR_rpt"/>
</dbReference>
<sequence>LCSLIPNCFLEDVDPCEAWCSQPVDLLREYCNVIKIRIFWPLLFKSESNSVVADWSSQILDRNWKRLCDLEVLEDLVDLIKKVVNVPPFICGILKIGSRIEKGVFDVGDALHWVRCTGDVGILQRLEKLGDFGLIYLEIFFAECKRYITKVALEDCNLIEEFKAVTCENCRKNSESMKQKGNEEFSQGNFDHAIISYTKAIEFCPANHLLYGNRALCLILTRQYKRALADGKRATILKPNWPKGHYHFCKALSLLGEHELALEANERAQELCKNILDGLKDLIQQNDKLKKTLEEINVKFSVKSLTLSSRVRKESVSRDRFFCFFDNVEILDHKHFYFVIRDVSLNLTHMFTFLRLTWVMIVLFEILFLVTGRSHQNKGGPKTKHGDSEKTRDHLDLKIESKAIQDKLFCTVQQVDLTMLAEQVKSLVCNGYTALMDQQCVSAEQTFSQLLNILNPSELKQLNLRIINYVVIIYGHATALLGIGQPEALTKAEDQFKKIIEEFQEERCGCLAYYGIGKIYLRQNRFSDALNQFMKSQTMVNHRIVPGVLTWPTTSQVIEETRTENLQLILKNCIEECKFPPEPDAICRYQQCHGQSKIQIYFTDPDFKGFIRITCCRQCRVEFHISCWKKLKMTNYSDKNDKDFLQEMCFTPDCTGLISKIVIFSSSGLVKCEFEQKITKPKEPPRASIKQKCSSLRKLKMKKEKKLRRKCAREEAQNSAKKKIEENQIGNERSQYIDHSGYAQDLYAGDRILQCISQNAKQIKTAVRDVSKLLEELLSWFVISEEDYPSYSKTSSMSHEVMDQLISYLTKEKNRVKTRGFIQALSELEEVDPKVHKWLKHLNDLGLTATKNFLLQYGHFLKELDLSVLTTLWNEKYGRKFDYVTSSEEKEIHDYFLKPPLEKTRCFIWLLEDNRENYPFLHQALDEFFNKMDDPTIILKKQGNENISTNGIKVKNKNRKKNSKDSRSILVLSSGVSTAAREEDKTCIEENTLDFTNSDEPFVIPECLQEQLEEFEALRNISSSNSYQSFVDNNPAQTCESLYEYFSQILEQYGPMEINNKVLVGEFYENFPEEARKIVEDEGGLKSFLLKSRHFSMVDNLIGLRKHAVLITENTNQNETGDNEEENGIVCDVQENLPRNKLQLNPAAKEFKPLSYPKQPHISTCTDSTVASYETPQYLPWSFPTSCKAVHSLRSQNIDTIENELSFSDIFLKCFDSKNPRIFSPQTFWGYRYERILPVRSQMHLMSNVAEQPSYIYADHVAHQDNDESAISDRKCVSSSFIPTEIQTYEDPYCQWENLDNTFYEDNFAVTSSTNEAECSIRVIKTEEESRVIPLIKNNPHTKMIAVQVNHEVADGEANTLPFHPFEMQQGDILRMEKEHQVLKEQLKEAQEKYEQLQSRSSEEISALKEVLKKSVEETEVSKNELDWLNQDLEIKVKKWQQEKKENQENIKALKNTAKKHTDTNDRYLKTIDEKEKQYNVYLNTYLETSNKLANEKVKLEELIKKSQDDYQECVKRAVKAEILVLKNWKETEVCKLNGIAANAEANLNTLKLWSSSSASAAPKLKSQIESWQIFISNTKKQLEKVEAAYEEKIQMVKNGEQNCLTKMETVELPSPPTVGVYSSASAHPNLLSAFSSSEDPGPTRASFNTQAGVKPAYANPKACYASGGLVKMHSKPLEGSYSDKVSATCPSGVSGSNTQNVQPNQNHQDDSTISLRPSRLPSNKMLPKALENIIVRLQSIFPNYSSSDFTSFIKDVQRRNGNTLSGLSLDEILSRVTELILDQQSKAPDSTGRPVKSVSSASPAQTGTWSREVPAAENVPSPAKGRPVLKNASSKNPSQPNLQPWGNVGATPKSKWKKLDDTASSDDPCTICHDELSRDLCELECGHRFHRECIRTWLKQHSSTCPICRVHALLPEDFPELPARNRYA</sequence>
<accession>A0A7K5YGT4</accession>
<evidence type="ECO:0000256" key="3">
    <source>
        <dbReference type="ARBA" id="ARBA00004906"/>
    </source>
</evidence>
<dbReference type="CDD" id="cd16481">
    <property type="entry name" value="RING-H2_TTC3"/>
    <property type="match status" value="1"/>
</dbReference>
<comment type="catalytic activity">
    <reaction evidence="1">
        <text>S-ubiquitinyl-[E2 ubiquitin-conjugating enzyme]-L-cysteine + [acceptor protein]-L-lysine = [E2 ubiquitin-conjugating enzyme]-L-cysteine + N(6)-ubiquitinyl-[acceptor protein]-L-lysine.</text>
        <dbReference type="EC" id="2.3.2.27"/>
    </reaction>
</comment>
<dbReference type="GO" id="GO:0061630">
    <property type="term" value="F:ubiquitin protein ligase activity"/>
    <property type="evidence" value="ECO:0007669"/>
    <property type="project" value="UniProtKB-EC"/>
</dbReference>
<dbReference type="Pfam" id="PF24525">
    <property type="entry name" value="TTC3"/>
    <property type="match status" value="1"/>
</dbReference>
<feature type="non-terminal residue" evidence="15">
    <location>
        <position position="1929"/>
    </location>
</feature>
<evidence type="ECO:0000256" key="7">
    <source>
        <dbReference type="ARBA" id="ARBA00022723"/>
    </source>
</evidence>
<evidence type="ECO:0000259" key="14">
    <source>
        <dbReference type="PROSITE" id="PS50089"/>
    </source>
</evidence>
<keyword evidence="5" id="KW-0963">Cytoplasm</keyword>
<dbReference type="Gene3D" id="3.30.40.10">
    <property type="entry name" value="Zinc/RING finger domain, C3HC4 (zinc finger)"/>
    <property type="match status" value="1"/>
</dbReference>
<dbReference type="UniPathway" id="UPA00143"/>
<dbReference type="SMART" id="SM00028">
    <property type="entry name" value="TPR"/>
    <property type="match status" value="4"/>
</dbReference>
<keyword evidence="9" id="KW-0862">Zinc</keyword>
<feature type="non-terminal residue" evidence="15">
    <location>
        <position position="1"/>
    </location>
</feature>
<keyword evidence="15" id="KW-0436">Ligase</keyword>
<dbReference type="SMART" id="SM00184">
    <property type="entry name" value="RING"/>
    <property type="match status" value="1"/>
</dbReference>
<dbReference type="Pfam" id="PF19179">
    <property type="entry name" value="TTC3_DZIP3_dom"/>
    <property type="match status" value="1"/>
</dbReference>
<evidence type="ECO:0000256" key="1">
    <source>
        <dbReference type="ARBA" id="ARBA00000900"/>
    </source>
</evidence>
<feature type="coiled-coil region" evidence="12">
    <location>
        <begin position="1373"/>
        <end position="1510"/>
    </location>
</feature>
<dbReference type="InterPro" id="IPR013083">
    <property type="entry name" value="Znf_RING/FYVE/PHD"/>
</dbReference>
<comment type="pathway">
    <text evidence="3">Protein modification; protein ubiquitination.</text>
</comment>
<dbReference type="InterPro" id="IPR011990">
    <property type="entry name" value="TPR-like_helical_dom_sf"/>
</dbReference>
<keyword evidence="7" id="KW-0479">Metal-binding</keyword>
<dbReference type="InterPro" id="IPR001841">
    <property type="entry name" value="Znf_RING"/>
</dbReference>
<keyword evidence="12" id="KW-0175">Coiled coil</keyword>
<evidence type="ECO:0000256" key="6">
    <source>
        <dbReference type="ARBA" id="ARBA00022679"/>
    </source>
</evidence>
<dbReference type="EC" id="2.3.2.27" evidence="4"/>
<dbReference type="PROSITE" id="PS50089">
    <property type="entry name" value="ZF_RING_2"/>
    <property type="match status" value="1"/>
</dbReference>
<dbReference type="EMBL" id="VYZE01000179">
    <property type="protein sequence ID" value="NWU64595.1"/>
    <property type="molecule type" value="Genomic_DNA"/>
</dbReference>
<evidence type="ECO:0000256" key="10">
    <source>
        <dbReference type="PROSITE-ProRule" id="PRU00175"/>
    </source>
</evidence>
<dbReference type="PANTHER" id="PTHR17550:SF4">
    <property type="entry name" value="E3 UBIQUITIN-PROTEIN LIGASE TTC3"/>
    <property type="match status" value="1"/>
</dbReference>
<dbReference type="PROSITE" id="PS50005">
    <property type="entry name" value="TPR"/>
    <property type="match status" value="2"/>
</dbReference>
<evidence type="ECO:0000313" key="15">
    <source>
        <dbReference type="EMBL" id="NWU64595.1"/>
    </source>
</evidence>
<feature type="repeat" description="TPR" evidence="11">
    <location>
        <begin position="510"/>
        <end position="543"/>
    </location>
</feature>
<evidence type="ECO:0000256" key="5">
    <source>
        <dbReference type="ARBA" id="ARBA00022490"/>
    </source>
</evidence>
<keyword evidence="16" id="KW-1185">Reference proteome</keyword>
<dbReference type="GO" id="GO:0016567">
    <property type="term" value="P:protein ubiquitination"/>
    <property type="evidence" value="ECO:0007669"/>
    <property type="project" value="UniProtKB-UniPathway"/>
</dbReference>
<dbReference type="PANTHER" id="PTHR17550">
    <property type="entry name" value="E3 UBIQUITIN-PROTEIN LIGASE TTC3"/>
    <property type="match status" value="1"/>
</dbReference>
<evidence type="ECO:0000256" key="2">
    <source>
        <dbReference type="ARBA" id="ARBA00004496"/>
    </source>
</evidence>
<feature type="coiled-coil region" evidence="12">
    <location>
        <begin position="1576"/>
        <end position="1603"/>
    </location>
</feature>
<name>A0A7K5YGT4_9AVES</name>
<dbReference type="InterPro" id="IPR056871">
    <property type="entry name" value="WH_TTC3"/>
</dbReference>
<comment type="caution">
    <text evidence="15">The sequence shown here is derived from an EMBL/GenBank/DDBJ whole genome shotgun (WGS) entry which is preliminary data.</text>
</comment>
<dbReference type="Pfam" id="PF24812">
    <property type="entry name" value="WHD_TTC3"/>
    <property type="match status" value="1"/>
</dbReference>
<feature type="compositionally biased region" description="Polar residues" evidence="13">
    <location>
        <begin position="1684"/>
        <end position="1716"/>
    </location>
</feature>
<feature type="region of interest" description="Disordered" evidence="13">
    <location>
        <begin position="1785"/>
        <end position="1861"/>
    </location>
</feature>
<evidence type="ECO:0000256" key="11">
    <source>
        <dbReference type="PROSITE-ProRule" id="PRU00339"/>
    </source>
</evidence>
<dbReference type="Pfam" id="PF24905">
    <property type="entry name" value="TTC3_9th"/>
    <property type="match status" value="1"/>
</dbReference>
<dbReference type="Proteomes" id="UP000522270">
    <property type="component" value="Unassembled WGS sequence"/>
</dbReference>
<comment type="subcellular location">
    <subcellularLocation>
        <location evidence="2">Cytoplasm</location>
    </subcellularLocation>
</comment>
<protein>
    <recommendedName>
        <fullName evidence="4">RING-type E3 ubiquitin transferase</fullName>
        <ecNumber evidence="4">2.3.2.27</ecNumber>
    </recommendedName>
</protein>
<feature type="compositionally biased region" description="Polar residues" evidence="13">
    <location>
        <begin position="1798"/>
        <end position="1810"/>
    </location>
</feature>
<evidence type="ECO:0000256" key="8">
    <source>
        <dbReference type="ARBA" id="ARBA00022771"/>
    </source>
</evidence>
<evidence type="ECO:0000256" key="13">
    <source>
        <dbReference type="SAM" id="MobiDB-lite"/>
    </source>
</evidence>
<dbReference type="Gene3D" id="1.25.40.10">
    <property type="entry name" value="Tetratricopeptide repeat domain"/>
    <property type="match status" value="1"/>
</dbReference>
<dbReference type="OrthoDB" id="8062037at2759"/>
<dbReference type="SUPFAM" id="SSF48452">
    <property type="entry name" value="TPR-like"/>
    <property type="match status" value="1"/>
</dbReference>
<evidence type="ECO:0000256" key="4">
    <source>
        <dbReference type="ARBA" id="ARBA00012483"/>
    </source>
</evidence>
<gene>
    <name evidence="15" type="primary">Ttc3</name>
    <name evidence="15" type="ORF">PTEBUR_R02271</name>
</gene>
<dbReference type="GO" id="GO:0008270">
    <property type="term" value="F:zinc ion binding"/>
    <property type="evidence" value="ECO:0007669"/>
    <property type="project" value="UniProtKB-KW"/>
</dbReference>
<feature type="domain" description="RING-type" evidence="14">
    <location>
        <begin position="1870"/>
        <end position="1910"/>
    </location>
</feature>
<dbReference type="InterPro" id="IPR056870">
    <property type="entry name" value="TTC3/DZIP3/RBM44-like_helical"/>
</dbReference>
<keyword evidence="11" id="KW-0802">TPR repeat</keyword>
<evidence type="ECO:0000256" key="12">
    <source>
        <dbReference type="SAM" id="Coils"/>
    </source>
</evidence>
<keyword evidence="8 10" id="KW-0863">Zinc-finger</keyword>
<feature type="repeat" description="TPR" evidence="11">
    <location>
        <begin position="174"/>
        <end position="207"/>
    </location>
</feature>
<dbReference type="SUPFAM" id="SSF57850">
    <property type="entry name" value="RING/U-box"/>
    <property type="match status" value="1"/>
</dbReference>
<feature type="compositionally biased region" description="Polar residues" evidence="13">
    <location>
        <begin position="1832"/>
        <end position="1845"/>
    </location>
</feature>
<dbReference type="Pfam" id="PF13639">
    <property type="entry name" value="zf-RING_2"/>
    <property type="match status" value="1"/>
</dbReference>
<dbReference type="Gene3D" id="1.10.533.10">
    <property type="entry name" value="Death Domain, Fas"/>
    <property type="match status" value="1"/>
</dbReference>
<dbReference type="GO" id="GO:0016874">
    <property type="term" value="F:ligase activity"/>
    <property type="evidence" value="ECO:0007669"/>
    <property type="project" value="UniProtKB-KW"/>
</dbReference>